<evidence type="ECO:0000313" key="2">
    <source>
        <dbReference type="EMBL" id="RCI13660.1"/>
    </source>
</evidence>
<proteinExistence type="predicted"/>
<protein>
    <submittedName>
        <fullName evidence="2">Uncharacterized protein</fullName>
    </submittedName>
</protein>
<keyword evidence="1" id="KW-0812">Transmembrane</keyword>
<keyword evidence="1" id="KW-1133">Transmembrane helix</keyword>
<keyword evidence="3" id="KW-1185">Reference proteome</keyword>
<dbReference type="Proteomes" id="UP000253664">
    <property type="component" value="Unassembled WGS sequence"/>
</dbReference>
<feature type="transmembrane region" description="Helical" evidence="1">
    <location>
        <begin position="12"/>
        <end position="36"/>
    </location>
</feature>
<dbReference type="AlphaFoldDB" id="A0A367LGW7"/>
<accession>A0A367LGW7</accession>
<gene>
    <name evidence="2" type="ORF">L249_5647</name>
</gene>
<evidence type="ECO:0000256" key="1">
    <source>
        <dbReference type="SAM" id="Phobius"/>
    </source>
</evidence>
<organism evidence="2 3">
    <name type="scientific">Ophiocordyceps polyrhachis-furcata BCC 54312</name>
    <dbReference type="NCBI Taxonomy" id="1330021"/>
    <lineage>
        <taxon>Eukaryota</taxon>
        <taxon>Fungi</taxon>
        <taxon>Dikarya</taxon>
        <taxon>Ascomycota</taxon>
        <taxon>Pezizomycotina</taxon>
        <taxon>Sordariomycetes</taxon>
        <taxon>Hypocreomycetidae</taxon>
        <taxon>Hypocreales</taxon>
        <taxon>Ophiocordycipitaceae</taxon>
        <taxon>Ophiocordyceps</taxon>
    </lineage>
</organism>
<sequence>MPCLSYSKKGSLTYPTFLPSRAVAASYVVVPFLPLLCDVRRPRAGYGRPGITRAVAASYVVVPFLPLRAVAASYVVVPFLPLLCNVRRPRAGYGRPGITI</sequence>
<comment type="caution">
    <text evidence="2">The sequence shown here is derived from an EMBL/GenBank/DDBJ whole genome shotgun (WGS) entry which is preliminary data.</text>
</comment>
<name>A0A367LGW7_9HYPO</name>
<feature type="transmembrane region" description="Helical" evidence="1">
    <location>
        <begin position="56"/>
        <end position="80"/>
    </location>
</feature>
<keyword evidence="1" id="KW-0472">Membrane</keyword>
<reference evidence="2 3" key="1">
    <citation type="journal article" date="2015" name="BMC Genomics">
        <title>Insights from the genome of Ophiocordyceps polyrhachis-furcata to pathogenicity and host specificity in insect fungi.</title>
        <authorList>
            <person name="Wichadakul D."/>
            <person name="Kobmoo N."/>
            <person name="Ingsriswang S."/>
            <person name="Tangphatsornruang S."/>
            <person name="Chantasingh D."/>
            <person name="Luangsa-ard J.J."/>
            <person name="Eurwilaichitr L."/>
        </authorList>
    </citation>
    <scope>NUCLEOTIDE SEQUENCE [LARGE SCALE GENOMIC DNA]</scope>
    <source>
        <strain evidence="2 3">BCC 54312</strain>
    </source>
</reference>
<evidence type="ECO:0000313" key="3">
    <source>
        <dbReference type="Proteomes" id="UP000253664"/>
    </source>
</evidence>
<dbReference type="EMBL" id="LKCN02000006">
    <property type="protein sequence ID" value="RCI13660.1"/>
    <property type="molecule type" value="Genomic_DNA"/>
</dbReference>